<organism evidence="2 3">
    <name type="scientific">Propionibacterium ruminifibrarum</name>
    <dbReference type="NCBI Taxonomy" id="1962131"/>
    <lineage>
        <taxon>Bacteria</taxon>
        <taxon>Bacillati</taxon>
        <taxon>Actinomycetota</taxon>
        <taxon>Actinomycetes</taxon>
        <taxon>Propionibacteriales</taxon>
        <taxon>Propionibacteriaceae</taxon>
        <taxon>Propionibacterium</taxon>
    </lineage>
</organism>
<feature type="compositionally biased region" description="Low complexity" evidence="1">
    <location>
        <begin position="44"/>
        <end position="55"/>
    </location>
</feature>
<protein>
    <submittedName>
        <fullName evidence="2">Uncharacterized protein</fullName>
    </submittedName>
</protein>
<accession>A0A375HZV1</accession>
<dbReference type="RefSeq" id="WP_119715255.1">
    <property type="nucleotide sequence ID" value="NZ_OMOH01000003.1"/>
</dbReference>
<gene>
    <name evidence="2" type="ORF">PROPJV5_1029</name>
</gene>
<dbReference type="Proteomes" id="UP000265962">
    <property type="component" value="Unassembled WGS sequence"/>
</dbReference>
<dbReference type="AlphaFoldDB" id="A0A375HZV1"/>
<proteinExistence type="predicted"/>
<sequence>MAFTTVHSRRRLVVAVICAVLLLVLIVTAVRFLRATPGEDSEGSPSSAPSTVAPPENATPGRTAPATPLTDGEAADTTLEALTRTATALSDPGNPVDLSDVLTGSALDEYLAQSEEFMNTGVHQEGAPTIENARITNTSEDGTSLEVEACVDSSAVQVLNDQGTDLRASQPKRSLTIFTLTNPDGSWKLASETFPDDPTC</sequence>
<feature type="region of interest" description="Disordered" evidence="1">
    <location>
        <begin position="36"/>
        <end position="71"/>
    </location>
</feature>
<dbReference type="EMBL" id="OMOH01000003">
    <property type="protein sequence ID" value="SPF68071.1"/>
    <property type="molecule type" value="Genomic_DNA"/>
</dbReference>
<evidence type="ECO:0000313" key="3">
    <source>
        <dbReference type="Proteomes" id="UP000265962"/>
    </source>
</evidence>
<name>A0A375HZV1_9ACTN</name>
<dbReference type="OrthoDB" id="3252464at2"/>
<reference evidence="3" key="1">
    <citation type="submission" date="2018-02" db="EMBL/GenBank/DDBJ databases">
        <authorList>
            <person name="Hornung B."/>
        </authorList>
    </citation>
    <scope>NUCLEOTIDE SEQUENCE [LARGE SCALE GENOMIC DNA]</scope>
</reference>
<evidence type="ECO:0000256" key="1">
    <source>
        <dbReference type="SAM" id="MobiDB-lite"/>
    </source>
</evidence>
<evidence type="ECO:0000313" key="2">
    <source>
        <dbReference type="EMBL" id="SPF68071.1"/>
    </source>
</evidence>
<keyword evidence="3" id="KW-1185">Reference proteome</keyword>